<dbReference type="AlphaFoldDB" id="A0A5N6K5Z2"/>
<feature type="domain" description="Ketopantoate reductase N-terminal" evidence="3">
    <location>
        <begin position="37"/>
        <end position="138"/>
    </location>
</feature>
<dbReference type="InterPro" id="IPR013332">
    <property type="entry name" value="KPR_N"/>
</dbReference>
<evidence type="ECO:0008006" key="6">
    <source>
        <dbReference type="Google" id="ProtNLM"/>
    </source>
</evidence>
<evidence type="ECO:0000259" key="2">
    <source>
        <dbReference type="Pfam" id="PF02317"/>
    </source>
</evidence>
<evidence type="ECO:0000259" key="3">
    <source>
        <dbReference type="Pfam" id="PF02558"/>
    </source>
</evidence>
<keyword evidence="1" id="KW-1133">Transmembrane helix</keyword>
<dbReference type="Gene3D" id="3.40.50.720">
    <property type="entry name" value="NAD(P)-binding Rossmann-like Domain"/>
    <property type="match status" value="1"/>
</dbReference>
<name>A0A5N6K5Z2_MONLA</name>
<dbReference type="SUPFAM" id="SSF48179">
    <property type="entry name" value="6-phosphogluconate dehydrogenase C-terminal domain-like"/>
    <property type="match status" value="1"/>
</dbReference>
<evidence type="ECO:0000313" key="4">
    <source>
        <dbReference type="EMBL" id="KAB8297983.1"/>
    </source>
</evidence>
<dbReference type="Pfam" id="PF02558">
    <property type="entry name" value="ApbA"/>
    <property type="match status" value="1"/>
</dbReference>
<dbReference type="OrthoDB" id="4394513at2759"/>
<dbReference type="InterPro" id="IPR036291">
    <property type="entry name" value="NAD(P)-bd_dom_sf"/>
</dbReference>
<feature type="transmembrane region" description="Helical" evidence="1">
    <location>
        <begin position="30"/>
        <end position="51"/>
    </location>
</feature>
<keyword evidence="1" id="KW-0812">Transmembrane</keyword>
<sequence>MKSGMSLFEKYTARDTFVNKRHLNTYYSHLIFANMTIGIIGVGHVGCVLAADLESRGFQTTLWAAPGHRKIFDQLVKQKHLDATEAMTGRFYPTLTSSFDKLIQSTKVIIVAVPTTGHSFILEELAKYNLSQYIVIFISGNFVGPVAAAAINAEAIICTSRSPYTSRTEESNTGEIRVRVNGIKRRLEVASFGQVEQPVRDTLSQIFSVPLIWYSNTLKLDLATNHGVVHPPTMLSNIGAIKSKANLFFYCDCMTAEVCSLILAADKERLEVAAALGFTDMEDVLEMFNADYGTDFSDLTMFMQRVDALNKRPGLPSSLQARQISQDIPFWCVPVASLGKALGVQTPVIDGWILSSMCVNQVDYRKVGRTLQTFGLRDDASMEEILKVFKATDDSNRHPSSTHLHHSKSLGAMLRSNYSTVVV</sequence>
<gene>
    <name evidence="4" type="ORF">EYC80_001758</name>
</gene>
<evidence type="ECO:0000313" key="5">
    <source>
        <dbReference type="Proteomes" id="UP000326757"/>
    </source>
</evidence>
<accession>A0A5N6K5Z2</accession>
<protein>
    <recommendedName>
        <fullName evidence="6">Opine dehydrogenase domain-containing protein</fullName>
    </recommendedName>
</protein>
<keyword evidence="1" id="KW-0472">Membrane</keyword>
<reference evidence="4 5" key="1">
    <citation type="submission" date="2019-06" db="EMBL/GenBank/DDBJ databases">
        <title>Genome Sequence of the Brown Rot Fungal Pathogen Monilinia laxa.</title>
        <authorList>
            <person name="De Miccolis Angelini R.M."/>
            <person name="Landi L."/>
            <person name="Abate D."/>
            <person name="Pollastro S."/>
            <person name="Romanazzi G."/>
            <person name="Faretra F."/>
        </authorList>
    </citation>
    <scope>NUCLEOTIDE SEQUENCE [LARGE SCALE GENOMIC DNA]</scope>
    <source>
        <strain evidence="4 5">Mlax316</strain>
    </source>
</reference>
<feature type="domain" description="Opine dehydrogenase" evidence="2">
    <location>
        <begin position="213"/>
        <end position="354"/>
    </location>
</feature>
<dbReference type="InterPro" id="IPR013328">
    <property type="entry name" value="6PGD_dom2"/>
</dbReference>
<dbReference type="Pfam" id="PF02317">
    <property type="entry name" value="Octopine_DH"/>
    <property type="match status" value="1"/>
</dbReference>
<dbReference type="Gene3D" id="1.10.1040.10">
    <property type="entry name" value="N-(1-d-carboxylethyl)-l-norvaline Dehydrogenase, domain 2"/>
    <property type="match status" value="1"/>
</dbReference>
<dbReference type="InterPro" id="IPR008927">
    <property type="entry name" value="6-PGluconate_DH-like_C_sf"/>
</dbReference>
<dbReference type="InterPro" id="IPR003421">
    <property type="entry name" value="Opine_DH"/>
</dbReference>
<comment type="caution">
    <text evidence="4">The sequence shown here is derived from an EMBL/GenBank/DDBJ whole genome shotgun (WGS) entry which is preliminary data.</text>
</comment>
<proteinExistence type="predicted"/>
<evidence type="ECO:0000256" key="1">
    <source>
        <dbReference type="SAM" id="Phobius"/>
    </source>
</evidence>
<keyword evidence="5" id="KW-1185">Reference proteome</keyword>
<dbReference type="GO" id="GO:0016491">
    <property type="term" value="F:oxidoreductase activity"/>
    <property type="evidence" value="ECO:0007669"/>
    <property type="project" value="InterPro"/>
</dbReference>
<organism evidence="4 5">
    <name type="scientific">Monilinia laxa</name>
    <name type="common">Brown rot fungus</name>
    <name type="synonym">Sclerotinia laxa</name>
    <dbReference type="NCBI Taxonomy" id="61186"/>
    <lineage>
        <taxon>Eukaryota</taxon>
        <taxon>Fungi</taxon>
        <taxon>Dikarya</taxon>
        <taxon>Ascomycota</taxon>
        <taxon>Pezizomycotina</taxon>
        <taxon>Leotiomycetes</taxon>
        <taxon>Helotiales</taxon>
        <taxon>Sclerotiniaceae</taxon>
        <taxon>Monilinia</taxon>
    </lineage>
</organism>
<dbReference type="EMBL" id="VIGI01000007">
    <property type="protein sequence ID" value="KAB8297983.1"/>
    <property type="molecule type" value="Genomic_DNA"/>
</dbReference>
<dbReference type="SUPFAM" id="SSF51735">
    <property type="entry name" value="NAD(P)-binding Rossmann-fold domains"/>
    <property type="match status" value="1"/>
</dbReference>
<dbReference type="Proteomes" id="UP000326757">
    <property type="component" value="Unassembled WGS sequence"/>
</dbReference>